<accession>A0A9W8H6L9</accession>
<keyword evidence="1" id="KW-0472">Membrane</keyword>
<comment type="caution">
    <text evidence="2">The sequence shown here is derived from an EMBL/GenBank/DDBJ whole genome shotgun (WGS) entry which is preliminary data.</text>
</comment>
<reference evidence="2" key="1">
    <citation type="submission" date="2022-07" db="EMBL/GenBank/DDBJ databases">
        <title>Phylogenomic reconstructions and comparative analyses of Kickxellomycotina fungi.</title>
        <authorList>
            <person name="Reynolds N.K."/>
            <person name="Stajich J.E."/>
            <person name="Barry K."/>
            <person name="Grigoriev I.V."/>
            <person name="Crous P."/>
            <person name="Smith M.E."/>
        </authorList>
    </citation>
    <scope>NUCLEOTIDE SEQUENCE</scope>
    <source>
        <strain evidence="2">BCRC 34297</strain>
    </source>
</reference>
<sequence length="395" mass="44541">MIFPNTVVEDRRAAAAQTMGIDLDRRSTADLAIVATISAVYFIDLLAVLFMLWNRRYPPIKAKSPILMACLLLSSALWFVGDVQMNGHVTLANTVLTNCRGLGFWVRILLGVCGVCAVFALRSFALYHVFCLNLPYRGMRVYLPIVVYSVCILIYGIVALVLKSTATLYYVDALDLCSTAVPFKASVFAFVWITLAFVAFNYWRIRGIKSSFNESREMAGACLLIFATMLFMTFVQFLHPRFPLSLAYRITSTVLSHLCTNTIWWGTMAIPLWNCMFHRKEYLDKWVDKLRMDGLQREYHVDSSSFIQGEFTPADIAMTEAVIAKQSYMYKSSDNYGFFYANEGGATRTFINTGDDVFIGQGGGIVEEDAHARTISWLHSRNSKDAGFGNDRHLL</sequence>
<feature type="transmembrane region" description="Helical" evidence="1">
    <location>
        <begin position="104"/>
        <end position="129"/>
    </location>
</feature>
<protein>
    <submittedName>
        <fullName evidence="2">Uncharacterized protein</fullName>
    </submittedName>
</protein>
<evidence type="ECO:0000256" key="1">
    <source>
        <dbReference type="SAM" id="Phobius"/>
    </source>
</evidence>
<feature type="transmembrane region" description="Helical" evidence="1">
    <location>
        <begin position="65"/>
        <end position="84"/>
    </location>
</feature>
<keyword evidence="1" id="KW-1133">Transmembrane helix</keyword>
<feature type="transmembrane region" description="Helical" evidence="1">
    <location>
        <begin position="217"/>
        <end position="238"/>
    </location>
</feature>
<keyword evidence="3" id="KW-1185">Reference proteome</keyword>
<dbReference type="EMBL" id="JANBUH010000014">
    <property type="protein sequence ID" value="KAJ2756858.1"/>
    <property type="molecule type" value="Genomic_DNA"/>
</dbReference>
<name>A0A9W8H6L9_9FUNG</name>
<proteinExistence type="predicted"/>
<evidence type="ECO:0000313" key="2">
    <source>
        <dbReference type="EMBL" id="KAJ2756858.1"/>
    </source>
</evidence>
<dbReference type="OrthoDB" id="5592846at2759"/>
<dbReference type="AlphaFoldDB" id="A0A9W8H6L9"/>
<evidence type="ECO:0000313" key="3">
    <source>
        <dbReference type="Proteomes" id="UP001140011"/>
    </source>
</evidence>
<gene>
    <name evidence="2" type="ORF">GGI19_000513</name>
</gene>
<feature type="transmembrane region" description="Helical" evidence="1">
    <location>
        <begin position="31"/>
        <end position="53"/>
    </location>
</feature>
<feature type="transmembrane region" description="Helical" evidence="1">
    <location>
        <begin position="250"/>
        <end position="273"/>
    </location>
</feature>
<organism evidence="2 3">
    <name type="scientific">Coemansia pectinata</name>
    <dbReference type="NCBI Taxonomy" id="1052879"/>
    <lineage>
        <taxon>Eukaryota</taxon>
        <taxon>Fungi</taxon>
        <taxon>Fungi incertae sedis</taxon>
        <taxon>Zoopagomycota</taxon>
        <taxon>Kickxellomycotina</taxon>
        <taxon>Kickxellomycetes</taxon>
        <taxon>Kickxellales</taxon>
        <taxon>Kickxellaceae</taxon>
        <taxon>Coemansia</taxon>
    </lineage>
</organism>
<feature type="transmembrane region" description="Helical" evidence="1">
    <location>
        <begin position="141"/>
        <end position="162"/>
    </location>
</feature>
<dbReference type="Proteomes" id="UP001140011">
    <property type="component" value="Unassembled WGS sequence"/>
</dbReference>
<feature type="transmembrane region" description="Helical" evidence="1">
    <location>
        <begin position="182"/>
        <end position="205"/>
    </location>
</feature>
<keyword evidence="1" id="KW-0812">Transmembrane</keyword>